<dbReference type="eggNOG" id="COG1695">
    <property type="taxonomic scope" value="Bacteria"/>
</dbReference>
<name>A0A179BRX6_RHILE</name>
<keyword evidence="1" id="KW-0175">Coiled coil</keyword>
<dbReference type="PANTHER" id="PTHR43252">
    <property type="entry name" value="TRANSCRIPTIONAL REGULATOR YQJI"/>
    <property type="match status" value="1"/>
</dbReference>
<gene>
    <name evidence="3" type="ORF">A4U53_02180</name>
</gene>
<protein>
    <submittedName>
        <fullName evidence="3">PadR family transcriptional regulator</fullName>
    </submittedName>
</protein>
<dbReference type="Gene3D" id="1.10.10.10">
    <property type="entry name" value="Winged helix-like DNA-binding domain superfamily/Winged helix DNA-binding domain"/>
    <property type="match status" value="1"/>
</dbReference>
<sequence>MEEPLHPYRMQRLIKERGKGEVINVAQRASLYQTIQRLEREGLIAAQKTVRDDKRPERTVYEITEKGRDIALEWMREMLSTVTREYPEFPAAISFLPLLAPSDVASQLERRAKAIESELRRIDEVLQEAQAVPRLFLLETEYLRALHATELSWVNGVVEDLSAERITWTDEWLRQIAAKFSIDPNLDPD</sequence>
<evidence type="ECO:0000313" key="3">
    <source>
        <dbReference type="EMBL" id="OAP94043.1"/>
    </source>
</evidence>
<feature type="coiled-coil region" evidence="1">
    <location>
        <begin position="105"/>
        <end position="132"/>
    </location>
</feature>
<reference evidence="3" key="1">
    <citation type="submission" date="2016-04" db="EMBL/GenBank/DDBJ databases">
        <title>Fast-growing isolate from the root nodules of Vavilovia formosa.</title>
        <authorList>
            <person name="Kimeklis A."/>
            <person name="Safronova V."/>
            <person name="Belimov A."/>
            <person name="Andronov E."/>
        </authorList>
    </citation>
    <scope>NUCLEOTIDE SEQUENCE [LARGE SCALE GENOMIC DNA]</scope>
    <source>
        <strain evidence="3">Vaf-46</strain>
    </source>
</reference>
<dbReference type="EMBL" id="LWBS01000220">
    <property type="protein sequence ID" value="OAP94043.1"/>
    <property type="molecule type" value="Genomic_DNA"/>
</dbReference>
<dbReference type="Pfam" id="PF03551">
    <property type="entry name" value="PadR"/>
    <property type="match status" value="1"/>
</dbReference>
<evidence type="ECO:0000259" key="2">
    <source>
        <dbReference type="Pfam" id="PF03551"/>
    </source>
</evidence>
<evidence type="ECO:0000256" key="1">
    <source>
        <dbReference type="SAM" id="Coils"/>
    </source>
</evidence>
<accession>A0A179BRX6</accession>
<feature type="domain" description="Transcription regulator PadR N-terminal" evidence="2">
    <location>
        <begin position="2"/>
        <end position="69"/>
    </location>
</feature>
<dbReference type="AlphaFoldDB" id="A0A179BRX6"/>
<organism evidence="3">
    <name type="scientific">Rhizobium leguminosarum</name>
    <dbReference type="NCBI Taxonomy" id="384"/>
    <lineage>
        <taxon>Bacteria</taxon>
        <taxon>Pseudomonadati</taxon>
        <taxon>Pseudomonadota</taxon>
        <taxon>Alphaproteobacteria</taxon>
        <taxon>Hyphomicrobiales</taxon>
        <taxon>Rhizobiaceae</taxon>
        <taxon>Rhizobium/Agrobacterium group</taxon>
        <taxon>Rhizobium</taxon>
    </lineage>
</organism>
<dbReference type="InterPro" id="IPR036390">
    <property type="entry name" value="WH_DNA-bd_sf"/>
</dbReference>
<dbReference type="PANTHER" id="PTHR43252:SF7">
    <property type="entry name" value="TRANSCRIPTIONAL REGULATOR YQJI"/>
    <property type="match status" value="1"/>
</dbReference>
<proteinExistence type="predicted"/>
<dbReference type="InterPro" id="IPR005149">
    <property type="entry name" value="Tscrpt_reg_PadR_N"/>
</dbReference>
<dbReference type="InterPro" id="IPR036388">
    <property type="entry name" value="WH-like_DNA-bd_sf"/>
</dbReference>
<dbReference type="SUPFAM" id="SSF46785">
    <property type="entry name" value="Winged helix' DNA-binding domain"/>
    <property type="match status" value="1"/>
</dbReference>
<comment type="caution">
    <text evidence="3">The sequence shown here is derived from an EMBL/GenBank/DDBJ whole genome shotgun (WGS) entry which is preliminary data.</text>
</comment>